<proteinExistence type="predicted"/>
<accession>A0A9N8EZ49</accession>
<feature type="transmembrane region" description="Helical" evidence="2">
    <location>
        <begin position="167"/>
        <end position="186"/>
    </location>
</feature>
<evidence type="ECO:0000313" key="4">
    <source>
        <dbReference type="Proteomes" id="UP001153069"/>
    </source>
</evidence>
<feature type="transmembrane region" description="Helical" evidence="2">
    <location>
        <begin position="274"/>
        <end position="298"/>
    </location>
</feature>
<dbReference type="OrthoDB" id="197637at2759"/>
<dbReference type="EMBL" id="CAICTM010002043">
    <property type="protein sequence ID" value="CAB9527684.1"/>
    <property type="molecule type" value="Genomic_DNA"/>
</dbReference>
<keyword evidence="2" id="KW-0472">Membrane</keyword>
<dbReference type="AlphaFoldDB" id="A0A9N8EZ49"/>
<gene>
    <name evidence="3" type="ORF">SEMRO_2045_G312430.1</name>
</gene>
<keyword evidence="2" id="KW-1133">Transmembrane helix</keyword>
<reference evidence="3" key="1">
    <citation type="submission" date="2020-06" db="EMBL/GenBank/DDBJ databases">
        <authorList>
            <consortium name="Plant Systems Biology data submission"/>
        </authorList>
    </citation>
    <scope>NUCLEOTIDE SEQUENCE</scope>
    <source>
        <strain evidence="3">D6</strain>
    </source>
</reference>
<keyword evidence="4" id="KW-1185">Reference proteome</keyword>
<evidence type="ECO:0000313" key="3">
    <source>
        <dbReference type="EMBL" id="CAB9527684.1"/>
    </source>
</evidence>
<evidence type="ECO:0000256" key="1">
    <source>
        <dbReference type="SAM" id="MobiDB-lite"/>
    </source>
</evidence>
<sequence length="740" mass="82669">MKLGPESPIPERTEKNNATETVPAEAWTLHCDAPVDVENGKTRGCESCIPKYCRSPTRNRKLLSPSSKTPQGGGKNAAIVNGRRSSRADAGFAKCFTRRRQDGAWKVDQEKLRENVVALSQGFSVVFLTVLKWARAVRSEYNKSGGSYSPEVYDFLQIFRTTVSTRVLLLSVSLIGLVGTPLVFYNCIPANSPSGFVKAITTFWDGFLLLSSPIAFCGCLLVSFYYANTADDARRRQDDWHRRYKQSASGDCISGFVQFLIHSKKLRFHRLSFGIMYLLVFLVGLIGPWTLILPSWLWHPFLWGRYQVTWPSKLAPAMQGLCIDYSLNEGKNGRLPLCLTKDNWNTLSTGALSSKSSADVEAVLAGISYGKQKSGGIVISILARDVVDFIAPLRQNVESLVPFFSNVVVVVFENDSMDGSREAFKRWGQVVKGYEVDLIECDDAVDCKFGKIHRDDVGDFSHSSAIGDMHKYRQRVVDYVLTKPKYHDFSHMLVLDIDLGVSLSPFGVLHTLGTRPNNPVASAGRQPWPTAFGSLVTPYDFSAFRPYETKKNARLVELQKAFCEIMPPGDRWRNECDALSPIQMIHVLAHDRINSDFVRVGSAFNGAVMYPLKLIRESNAQYDAGDDGQRCEHVGFHLSLNKPMYLNHKWDMHLSPTIPGGPNGHRAQRTASRIFFSAKLASVLQLIHISLTSCFVWSSMTFGAFFLYPLLFRGELRGLLLLKSANKGRRHSSLTGVKTV</sequence>
<feature type="region of interest" description="Disordered" evidence="1">
    <location>
        <begin position="1"/>
        <end position="20"/>
    </location>
</feature>
<feature type="transmembrane region" description="Helical" evidence="2">
    <location>
        <begin position="206"/>
        <end position="227"/>
    </location>
</feature>
<protein>
    <submittedName>
        <fullName evidence="3">Uncharacterized protein</fullName>
    </submittedName>
</protein>
<keyword evidence="2" id="KW-0812">Transmembrane</keyword>
<evidence type="ECO:0000256" key="2">
    <source>
        <dbReference type="SAM" id="Phobius"/>
    </source>
</evidence>
<dbReference type="Proteomes" id="UP001153069">
    <property type="component" value="Unassembled WGS sequence"/>
</dbReference>
<feature type="region of interest" description="Disordered" evidence="1">
    <location>
        <begin position="59"/>
        <end position="79"/>
    </location>
</feature>
<organism evidence="3 4">
    <name type="scientific">Seminavis robusta</name>
    <dbReference type="NCBI Taxonomy" id="568900"/>
    <lineage>
        <taxon>Eukaryota</taxon>
        <taxon>Sar</taxon>
        <taxon>Stramenopiles</taxon>
        <taxon>Ochrophyta</taxon>
        <taxon>Bacillariophyta</taxon>
        <taxon>Bacillariophyceae</taxon>
        <taxon>Bacillariophycidae</taxon>
        <taxon>Naviculales</taxon>
        <taxon>Naviculaceae</taxon>
        <taxon>Seminavis</taxon>
    </lineage>
</organism>
<name>A0A9N8EZ49_9STRA</name>
<comment type="caution">
    <text evidence="3">The sequence shown here is derived from an EMBL/GenBank/DDBJ whole genome shotgun (WGS) entry which is preliminary data.</text>
</comment>
<feature type="transmembrane region" description="Helical" evidence="2">
    <location>
        <begin position="686"/>
        <end position="711"/>
    </location>
</feature>